<feature type="region of interest" description="Disordered" evidence="1">
    <location>
        <begin position="1"/>
        <end position="100"/>
    </location>
</feature>
<dbReference type="Proteomes" id="UP000784294">
    <property type="component" value="Unassembled WGS sequence"/>
</dbReference>
<organism evidence="2 3">
    <name type="scientific">Protopolystoma xenopodis</name>
    <dbReference type="NCBI Taxonomy" id="117903"/>
    <lineage>
        <taxon>Eukaryota</taxon>
        <taxon>Metazoa</taxon>
        <taxon>Spiralia</taxon>
        <taxon>Lophotrochozoa</taxon>
        <taxon>Platyhelminthes</taxon>
        <taxon>Monogenea</taxon>
        <taxon>Polyopisthocotylea</taxon>
        <taxon>Polystomatidea</taxon>
        <taxon>Polystomatidae</taxon>
        <taxon>Protopolystoma</taxon>
    </lineage>
</organism>
<feature type="compositionally biased region" description="Low complexity" evidence="1">
    <location>
        <begin position="90"/>
        <end position="99"/>
    </location>
</feature>
<sequence>TCLENSKEFANTGCSPPSSISTVSSSVSALASSPASAPASAPASHSQLSLAPPSTPNEVIRSQPSTRGSSPATVCHILASGSDIGSPTTSADRASLSSADRQHLLQPSLTHNDLFPARKSRFSNGYRYYRGRLIQTDLSHISMLAGSRSTPDSHSSLSGLESETSRPNNDDKLTSTSGPLPVSAALLDVFQLQSLGLPRHENKIRISSGTAFSAHPALLTDVFMSMEPNANTHENPISSMSLVTTVSSQATSPDSDVGHFTSYSKYPLTAAGGEASHCNDSATECTSKRLENSYSHSDNIVQGASPTEAAEIHVPQDIVIFSALQPLYSLSPATCLPPSASVTSIVSSSSNNSSPSAFSFHISPSADSSDLYRKGQGDTNSEATVDRTYLFEDLLTPGSDSNGRRMWEDMQFWEDAFLDSVSQERDIMV</sequence>
<evidence type="ECO:0000313" key="3">
    <source>
        <dbReference type="Proteomes" id="UP000784294"/>
    </source>
</evidence>
<feature type="non-terminal residue" evidence="2">
    <location>
        <position position="1"/>
    </location>
</feature>
<feature type="compositionally biased region" description="Polar residues" evidence="1">
    <location>
        <begin position="56"/>
        <end position="72"/>
    </location>
</feature>
<dbReference type="OrthoDB" id="6282239at2759"/>
<dbReference type="AlphaFoldDB" id="A0A448WDJ2"/>
<proteinExistence type="predicted"/>
<protein>
    <submittedName>
        <fullName evidence="2">Uncharacterized protein</fullName>
    </submittedName>
</protein>
<dbReference type="EMBL" id="CAAALY010005384">
    <property type="protein sequence ID" value="VEL09069.1"/>
    <property type="molecule type" value="Genomic_DNA"/>
</dbReference>
<reference evidence="2" key="1">
    <citation type="submission" date="2018-11" db="EMBL/GenBank/DDBJ databases">
        <authorList>
            <consortium name="Pathogen Informatics"/>
        </authorList>
    </citation>
    <scope>NUCLEOTIDE SEQUENCE</scope>
</reference>
<gene>
    <name evidence="2" type="ORF">PXEA_LOCUS2509</name>
</gene>
<accession>A0A448WDJ2</accession>
<keyword evidence="3" id="KW-1185">Reference proteome</keyword>
<feature type="compositionally biased region" description="Low complexity" evidence="1">
    <location>
        <begin position="15"/>
        <end position="52"/>
    </location>
</feature>
<evidence type="ECO:0000256" key="1">
    <source>
        <dbReference type="SAM" id="MobiDB-lite"/>
    </source>
</evidence>
<feature type="compositionally biased region" description="Polar residues" evidence="1">
    <location>
        <begin position="147"/>
        <end position="167"/>
    </location>
</feature>
<feature type="region of interest" description="Disordered" evidence="1">
    <location>
        <begin position="145"/>
        <end position="177"/>
    </location>
</feature>
<evidence type="ECO:0000313" key="2">
    <source>
        <dbReference type="EMBL" id="VEL09069.1"/>
    </source>
</evidence>
<comment type="caution">
    <text evidence="2">The sequence shown here is derived from an EMBL/GenBank/DDBJ whole genome shotgun (WGS) entry which is preliminary data.</text>
</comment>
<name>A0A448WDJ2_9PLAT</name>